<keyword evidence="1" id="KW-0472">Membrane</keyword>
<proteinExistence type="predicted"/>
<dbReference type="Pfam" id="PF25231">
    <property type="entry name" value="DUF7847"/>
    <property type="match status" value="1"/>
</dbReference>
<keyword evidence="1" id="KW-0812">Transmembrane</keyword>
<name>A0ABD5XWX0_9EURY</name>
<feature type="transmembrane region" description="Helical" evidence="1">
    <location>
        <begin position="97"/>
        <end position="122"/>
    </location>
</feature>
<feature type="transmembrane region" description="Helical" evidence="1">
    <location>
        <begin position="59"/>
        <end position="76"/>
    </location>
</feature>
<evidence type="ECO:0000313" key="4">
    <source>
        <dbReference type="Proteomes" id="UP001596368"/>
    </source>
</evidence>
<evidence type="ECO:0000313" key="3">
    <source>
        <dbReference type="EMBL" id="MFC7136509.1"/>
    </source>
</evidence>
<gene>
    <name evidence="3" type="ORF">ACFQRB_08220</name>
</gene>
<keyword evidence="4" id="KW-1185">Reference proteome</keyword>
<dbReference type="Proteomes" id="UP001596368">
    <property type="component" value="Unassembled WGS sequence"/>
</dbReference>
<accession>A0ABD5XWX0</accession>
<sequence length="168" mass="17682">MTFVVTVVAMRAIYADIDEVPNAEHTRRLGRTVLVLLVVSVITSFAIGVGFVFLFFPGVFLMVSLIFAQLAVVIEDRGVVESLTRSWSLTSGNRIRLFLLGVVVVAIGSVVGGVFGLFGIVSPVAGNLLSAASFGFVSLFSIAVLVSAYRQLADAEPAEPMTGAGLAD</sequence>
<keyword evidence="1" id="KW-1133">Transmembrane helix</keyword>
<dbReference type="InterPro" id="IPR057169">
    <property type="entry name" value="DUF7847"/>
</dbReference>
<reference evidence="3 4" key="1">
    <citation type="journal article" date="2019" name="Int. J. Syst. Evol. Microbiol.">
        <title>The Global Catalogue of Microorganisms (GCM) 10K type strain sequencing project: providing services to taxonomists for standard genome sequencing and annotation.</title>
        <authorList>
            <consortium name="The Broad Institute Genomics Platform"/>
            <consortium name="The Broad Institute Genome Sequencing Center for Infectious Disease"/>
            <person name="Wu L."/>
            <person name="Ma J."/>
        </authorList>
    </citation>
    <scope>NUCLEOTIDE SEQUENCE [LARGE SCALE GENOMIC DNA]</scope>
    <source>
        <strain evidence="3 4">DT92</strain>
    </source>
</reference>
<evidence type="ECO:0000256" key="1">
    <source>
        <dbReference type="SAM" id="Phobius"/>
    </source>
</evidence>
<evidence type="ECO:0000259" key="2">
    <source>
        <dbReference type="Pfam" id="PF25231"/>
    </source>
</evidence>
<dbReference type="EMBL" id="JBHSZG010000001">
    <property type="protein sequence ID" value="MFC7136509.1"/>
    <property type="molecule type" value="Genomic_DNA"/>
</dbReference>
<comment type="caution">
    <text evidence="3">The sequence shown here is derived from an EMBL/GenBank/DDBJ whole genome shotgun (WGS) entry which is preliminary data.</text>
</comment>
<dbReference type="AlphaFoldDB" id="A0ABD5XWX0"/>
<organism evidence="3 4">
    <name type="scientific">Halobaculum litoreum</name>
    <dbReference type="NCBI Taxonomy" id="3031998"/>
    <lineage>
        <taxon>Archaea</taxon>
        <taxon>Methanobacteriati</taxon>
        <taxon>Methanobacteriota</taxon>
        <taxon>Stenosarchaea group</taxon>
        <taxon>Halobacteria</taxon>
        <taxon>Halobacteriales</taxon>
        <taxon>Haloferacaceae</taxon>
        <taxon>Halobaculum</taxon>
    </lineage>
</organism>
<feature type="transmembrane region" description="Helical" evidence="1">
    <location>
        <begin position="33"/>
        <end position="53"/>
    </location>
</feature>
<protein>
    <recommendedName>
        <fullName evidence="2">DUF7847 domain-containing protein</fullName>
    </recommendedName>
</protein>
<feature type="transmembrane region" description="Helical" evidence="1">
    <location>
        <begin position="128"/>
        <end position="149"/>
    </location>
</feature>
<feature type="domain" description="DUF7847" evidence="2">
    <location>
        <begin position="40"/>
        <end position="152"/>
    </location>
</feature>